<dbReference type="NCBIfam" id="TIGR02808">
    <property type="entry name" value="short_TIGR02808"/>
    <property type="match status" value="1"/>
</dbReference>
<dbReference type="OrthoDB" id="6198493at2"/>
<feature type="transmembrane region" description="Helical" evidence="1">
    <location>
        <begin position="6"/>
        <end position="38"/>
    </location>
</feature>
<sequence>MSTLEYVIWHILGYTAIPVILLAGFLGVAGFSVWALALTADKNK</sequence>
<organism evidence="3 5">
    <name type="scientific">Moritella viscosa</name>
    <dbReference type="NCBI Taxonomy" id="80854"/>
    <lineage>
        <taxon>Bacteria</taxon>
        <taxon>Pseudomonadati</taxon>
        <taxon>Pseudomonadota</taxon>
        <taxon>Gammaproteobacteria</taxon>
        <taxon>Alteromonadales</taxon>
        <taxon>Moritellaceae</taxon>
        <taxon>Moritella</taxon>
    </lineage>
</organism>
<dbReference type="EMBL" id="FPLJ01000086">
    <property type="protein sequence ID" value="SGY99757.1"/>
    <property type="molecule type" value="Genomic_DNA"/>
</dbReference>
<dbReference type="GeneID" id="61297708"/>
<proteinExistence type="predicted"/>
<evidence type="ECO:0000313" key="2">
    <source>
        <dbReference type="EMBL" id="SGY99757.1"/>
    </source>
</evidence>
<dbReference type="STRING" id="80854.MVIS_2042"/>
<keyword evidence="4" id="KW-1185">Reference proteome</keyword>
<dbReference type="Pfam" id="PF09574">
    <property type="entry name" value="DUF2374"/>
    <property type="match status" value="1"/>
</dbReference>
<evidence type="ECO:0000313" key="4">
    <source>
        <dbReference type="Proteomes" id="UP000182660"/>
    </source>
</evidence>
<dbReference type="KEGG" id="mvs:MVIS_2042"/>
<reference evidence="2 4" key="2">
    <citation type="submission" date="2016-11" db="EMBL/GenBank/DDBJ databases">
        <authorList>
            <person name="Klemetsen T."/>
        </authorList>
    </citation>
    <scope>NUCLEOTIDE SEQUENCE [LARGE SCALE GENOMIC DNA]</scope>
    <source>
        <strain evidence="2">MT 2528</strain>
    </source>
</reference>
<dbReference type="EMBL" id="FPLD01000113">
    <property type="protein sequence ID" value="SGZ14654.1"/>
    <property type="molecule type" value="Genomic_DNA"/>
</dbReference>
<dbReference type="AlphaFoldDB" id="A0A090IGG5"/>
<dbReference type="InterPro" id="IPR014175">
    <property type="entry name" value="CHP02808"/>
</dbReference>
<keyword evidence="1" id="KW-0472">Membrane</keyword>
<dbReference type="Proteomes" id="UP000183794">
    <property type="component" value="Unassembled WGS sequence"/>
</dbReference>
<keyword evidence="1" id="KW-1133">Transmembrane helix</keyword>
<accession>A0A090IGG5</accession>
<dbReference type="HOGENOM" id="CLU_215942_0_0_6"/>
<gene>
    <name evidence="2" type="ORF">MT2528_3906</name>
    <name evidence="3" type="ORF">NVI5450_4086</name>
</gene>
<dbReference type="PATRIC" id="fig|80854.5.peg.2181"/>
<reference evidence="3 5" key="1">
    <citation type="submission" date="2016-11" db="EMBL/GenBank/DDBJ databases">
        <authorList>
            <person name="Jaros S."/>
            <person name="Januszkiewicz K."/>
            <person name="Wedrychowicz H."/>
        </authorList>
    </citation>
    <scope>NUCLEOTIDE SEQUENCE [LARGE SCALE GENOMIC DNA]</scope>
    <source>
        <strain evidence="3">NVI 5450</strain>
    </source>
</reference>
<dbReference type="RefSeq" id="WP_065826298.1">
    <property type="nucleotide sequence ID" value="NZ_CAWQZC010000023.1"/>
</dbReference>
<name>A0A090IGG5_9GAMM</name>
<evidence type="ECO:0000313" key="5">
    <source>
        <dbReference type="Proteomes" id="UP000183794"/>
    </source>
</evidence>
<dbReference type="Proteomes" id="UP000182660">
    <property type="component" value="Unassembled WGS sequence"/>
</dbReference>
<protein>
    <recommendedName>
        <fullName evidence="6">TIGR02808 family protein</fullName>
    </recommendedName>
</protein>
<evidence type="ECO:0000313" key="3">
    <source>
        <dbReference type="EMBL" id="SGZ14654.1"/>
    </source>
</evidence>
<evidence type="ECO:0008006" key="6">
    <source>
        <dbReference type="Google" id="ProtNLM"/>
    </source>
</evidence>
<evidence type="ECO:0000256" key="1">
    <source>
        <dbReference type="SAM" id="Phobius"/>
    </source>
</evidence>
<keyword evidence="1" id="KW-0812">Transmembrane</keyword>